<keyword evidence="4" id="KW-1185">Reference proteome</keyword>
<dbReference type="GO" id="GO:0045053">
    <property type="term" value="P:protein retention in Golgi apparatus"/>
    <property type="evidence" value="ECO:0007669"/>
    <property type="project" value="TreeGrafter"/>
</dbReference>
<evidence type="ECO:0000313" key="4">
    <source>
        <dbReference type="Proteomes" id="UP000735302"/>
    </source>
</evidence>
<dbReference type="AlphaFoldDB" id="A0AAV4DFQ8"/>
<evidence type="ECO:0000259" key="2">
    <source>
        <dbReference type="Pfam" id="PF25036"/>
    </source>
</evidence>
<dbReference type="PANTHER" id="PTHR16166:SF146">
    <property type="entry name" value="VACUOLAR PROTEIN SORTING-ASSOCIATED PROTEIN 13A-LIKE ISOFORM X1"/>
    <property type="match status" value="1"/>
</dbReference>
<evidence type="ECO:0000256" key="1">
    <source>
        <dbReference type="SAM" id="MobiDB-lite"/>
    </source>
</evidence>
<feature type="region of interest" description="Disordered" evidence="1">
    <location>
        <begin position="240"/>
        <end position="262"/>
    </location>
</feature>
<dbReference type="GO" id="GO:0006623">
    <property type="term" value="P:protein targeting to vacuole"/>
    <property type="evidence" value="ECO:0007669"/>
    <property type="project" value="TreeGrafter"/>
</dbReference>
<evidence type="ECO:0000313" key="3">
    <source>
        <dbReference type="EMBL" id="GFO42661.1"/>
    </source>
</evidence>
<dbReference type="Pfam" id="PF25036">
    <property type="entry name" value="VPS13_VAB"/>
    <property type="match status" value="1"/>
</dbReference>
<organism evidence="3 4">
    <name type="scientific">Plakobranchus ocellatus</name>
    <dbReference type="NCBI Taxonomy" id="259542"/>
    <lineage>
        <taxon>Eukaryota</taxon>
        <taxon>Metazoa</taxon>
        <taxon>Spiralia</taxon>
        <taxon>Lophotrochozoa</taxon>
        <taxon>Mollusca</taxon>
        <taxon>Gastropoda</taxon>
        <taxon>Heterobranchia</taxon>
        <taxon>Euthyneura</taxon>
        <taxon>Panpulmonata</taxon>
        <taxon>Sacoglossa</taxon>
        <taxon>Placobranchoidea</taxon>
        <taxon>Plakobranchidae</taxon>
        <taxon>Plakobranchus</taxon>
    </lineage>
</organism>
<dbReference type="EMBL" id="BLXT01007816">
    <property type="protein sequence ID" value="GFO42661.1"/>
    <property type="molecule type" value="Genomic_DNA"/>
</dbReference>
<dbReference type="Proteomes" id="UP000735302">
    <property type="component" value="Unassembled WGS sequence"/>
</dbReference>
<gene>
    <name evidence="3" type="ORF">PoB_006916600</name>
</gene>
<feature type="compositionally biased region" description="Acidic residues" evidence="1">
    <location>
        <begin position="246"/>
        <end position="262"/>
    </location>
</feature>
<accession>A0AAV4DFQ8</accession>
<reference evidence="3 4" key="1">
    <citation type="journal article" date="2021" name="Elife">
        <title>Chloroplast acquisition without the gene transfer in kleptoplastic sea slugs, Plakobranchus ocellatus.</title>
        <authorList>
            <person name="Maeda T."/>
            <person name="Takahashi S."/>
            <person name="Yoshida T."/>
            <person name="Shimamura S."/>
            <person name="Takaki Y."/>
            <person name="Nagai Y."/>
            <person name="Toyoda A."/>
            <person name="Suzuki Y."/>
            <person name="Arimoto A."/>
            <person name="Ishii H."/>
            <person name="Satoh N."/>
            <person name="Nishiyama T."/>
            <person name="Hasebe M."/>
            <person name="Maruyama T."/>
            <person name="Minagawa J."/>
            <person name="Obokata J."/>
            <person name="Shigenobu S."/>
        </authorList>
    </citation>
    <scope>NUCLEOTIDE SEQUENCE [LARGE SCALE GENOMIC DNA]</scope>
</reference>
<name>A0AAV4DFQ8_9GAST</name>
<sequence>MKNIYLTKAHTLFDMNYLHNNSLIWSLQLPDYMGSDWTGTLEISQDLEEFRAIAMETEVDSENLNRHLSLGIHTDQSFSMDLHLYSPYWVVNKTDLPLQLRAKLRVYESRWSQSFSTDTVGSGGVVICHDKERGKKYMFMVQISLSKLQLTKIVTIVPFFLVINSSSQKLRYMEENEQADLWIDVDKDQRAICVEVTGGTDAPITIIFTDYEPGDAPARDGSGEIRLQVPSLRSTNSAGLVVQDTAETDDSSSPEDESDEVDGLLDHTLLSRTRVDKMVIFWVSYLDGMQRSCAKCRFPSKAQGAAEGVSVSVINAAYKELALLSICSSPSVWEVEVKNKWRQLDVELATWLEDQWRGEVVQASLHDQIQADLGQMQMTKPYMGALRRSFHPGIWCQYRGSKHHMALNMAVQSLQSFQLQQDLMLARQSLKEATSVLLHLSFSLGGTAHLTTFSGSVVPQSTTLRADIVDFFLNSVGVTLTEIKNVELKMAYFERKGVLLSTGQLLAQAQSHFTQQALQQAYVLILGLDVLGNPYGLVKDFTQGLGDFFYQPFLAVQLDLSLKSLVV</sequence>
<proteinExistence type="predicted"/>
<dbReference type="InterPro" id="IPR026847">
    <property type="entry name" value="VPS13"/>
</dbReference>
<feature type="domain" description="Vacuolar protein sorting-associated protein 13 VPS13 adaptor binding" evidence="2">
    <location>
        <begin position="101"/>
        <end position="189"/>
    </location>
</feature>
<dbReference type="PANTHER" id="PTHR16166">
    <property type="entry name" value="VACUOLAR PROTEIN SORTING-ASSOCIATED PROTEIN VPS13"/>
    <property type="match status" value="1"/>
</dbReference>
<protein>
    <submittedName>
        <fullName evidence="3">Vacuolar protein sorting-associated protein 13c</fullName>
    </submittedName>
</protein>
<dbReference type="InterPro" id="IPR009543">
    <property type="entry name" value="VPS13_VAB"/>
</dbReference>
<comment type="caution">
    <text evidence="3">The sequence shown here is derived from an EMBL/GenBank/DDBJ whole genome shotgun (WGS) entry which is preliminary data.</text>
</comment>